<feature type="chain" id="PRO_5037701169" evidence="2">
    <location>
        <begin position="16"/>
        <end position="174"/>
    </location>
</feature>
<feature type="signal peptide" evidence="2">
    <location>
        <begin position="1"/>
        <end position="15"/>
    </location>
</feature>
<feature type="compositionally biased region" description="Acidic residues" evidence="1">
    <location>
        <begin position="38"/>
        <end position="53"/>
    </location>
</feature>
<feature type="compositionally biased region" description="Basic and acidic residues" evidence="1">
    <location>
        <begin position="54"/>
        <end position="77"/>
    </location>
</feature>
<dbReference type="WBParaSite" id="ACRNAN_scaffold13572.g19521.t1">
    <property type="protein sequence ID" value="ACRNAN_scaffold13572.g19521.t1"/>
    <property type="gene ID" value="ACRNAN_scaffold13572.g19521"/>
</dbReference>
<evidence type="ECO:0000256" key="2">
    <source>
        <dbReference type="SAM" id="SignalP"/>
    </source>
</evidence>
<protein>
    <submittedName>
        <fullName evidence="4">Uncharacterized protein</fullName>
    </submittedName>
</protein>
<sequence>MAILVLIFFANCADTAEKRSGGESKEVVTNGESREGQNSEDADTGIDTDEEPESRERTSERKGNSERGKEQAREGNSKRGKGTAVKESGRGKRTVRRGRSRTFKCFGWNIDMTQALWNVIVQNPLPISLALVDLVDILLKNDLSQLDIVRAIILCLIVFETLASAAIRRISSVH</sequence>
<dbReference type="AlphaFoldDB" id="A0A914CR85"/>
<reference evidence="4" key="1">
    <citation type="submission" date="2022-11" db="UniProtKB">
        <authorList>
            <consortium name="WormBaseParasite"/>
        </authorList>
    </citation>
    <scope>IDENTIFICATION</scope>
</reference>
<keyword evidence="2" id="KW-0732">Signal</keyword>
<name>A0A914CR85_9BILA</name>
<evidence type="ECO:0000256" key="1">
    <source>
        <dbReference type="SAM" id="MobiDB-lite"/>
    </source>
</evidence>
<evidence type="ECO:0000313" key="4">
    <source>
        <dbReference type="WBParaSite" id="ACRNAN_scaffold13572.g19521.t1"/>
    </source>
</evidence>
<organism evidence="3 4">
    <name type="scientific">Acrobeloides nanus</name>
    <dbReference type="NCBI Taxonomy" id="290746"/>
    <lineage>
        <taxon>Eukaryota</taxon>
        <taxon>Metazoa</taxon>
        <taxon>Ecdysozoa</taxon>
        <taxon>Nematoda</taxon>
        <taxon>Chromadorea</taxon>
        <taxon>Rhabditida</taxon>
        <taxon>Tylenchina</taxon>
        <taxon>Cephalobomorpha</taxon>
        <taxon>Cephaloboidea</taxon>
        <taxon>Cephalobidae</taxon>
        <taxon>Acrobeloides</taxon>
    </lineage>
</organism>
<keyword evidence="3" id="KW-1185">Reference proteome</keyword>
<dbReference type="Proteomes" id="UP000887540">
    <property type="component" value="Unplaced"/>
</dbReference>
<proteinExistence type="predicted"/>
<accession>A0A914CR85</accession>
<feature type="compositionally biased region" description="Basic and acidic residues" evidence="1">
    <location>
        <begin position="16"/>
        <end position="37"/>
    </location>
</feature>
<evidence type="ECO:0000313" key="3">
    <source>
        <dbReference type="Proteomes" id="UP000887540"/>
    </source>
</evidence>
<feature type="region of interest" description="Disordered" evidence="1">
    <location>
        <begin position="16"/>
        <end position="96"/>
    </location>
</feature>